<feature type="compositionally biased region" description="Polar residues" evidence="1">
    <location>
        <begin position="404"/>
        <end position="422"/>
    </location>
</feature>
<feature type="compositionally biased region" description="Gly residues" evidence="1">
    <location>
        <begin position="485"/>
        <end position="498"/>
    </location>
</feature>
<feature type="compositionally biased region" description="Pro residues" evidence="1">
    <location>
        <begin position="73"/>
        <end position="82"/>
    </location>
</feature>
<organism evidence="3 4">
    <name type="scientific">Meripilus lineatus</name>
    <dbReference type="NCBI Taxonomy" id="2056292"/>
    <lineage>
        <taxon>Eukaryota</taxon>
        <taxon>Fungi</taxon>
        <taxon>Dikarya</taxon>
        <taxon>Basidiomycota</taxon>
        <taxon>Agaricomycotina</taxon>
        <taxon>Agaricomycetes</taxon>
        <taxon>Polyporales</taxon>
        <taxon>Meripilaceae</taxon>
        <taxon>Meripilus</taxon>
    </lineage>
</organism>
<protein>
    <submittedName>
        <fullName evidence="3">Uncharacterized protein</fullName>
    </submittedName>
</protein>
<feature type="region of interest" description="Disordered" evidence="1">
    <location>
        <begin position="155"/>
        <end position="208"/>
    </location>
</feature>
<feature type="region of interest" description="Disordered" evidence="1">
    <location>
        <begin position="237"/>
        <end position="262"/>
    </location>
</feature>
<feature type="compositionally biased region" description="Low complexity" evidence="1">
    <location>
        <begin position="42"/>
        <end position="53"/>
    </location>
</feature>
<dbReference type="AlphaFoldDB" id="A0AAD5YAN3"/>
<proteinExistence type="predicted"/>
<dbReference type="EMBL" id="JANAWD010000802">
    <property type="protein sequence ID" value="KAJ3475763.1"/>
    <property type="molecule type" value="Genomic_DNA"/>
</dbReference>
<feature type="compositionally biased region" description="Low complexity" evidence="1">
    <location>
        <begin position="387"/>
        <end position="397"/>
    </location>
</feature>
<feature type="compositionally biased region" description="Low complexity" evidence="1">
    <location>
        <begin position="325"/>
        <end position="340"/>
    </location>
</feature>
<feature type="compositionally biased region" description="Polar residues" evidence="1">
    <location>
        <begin position="155"/>
        <end position="164"/>
    </location>
</feature>
<gene>
    <name evidence="3" type="ORF">NLI96_g11619</name>
</gene>
<comment type="caution">
    <text evidence="3">The sequence shown here is derived from an EMBL/GenBank/DDBJ whole genome shotgun (WGS) entry which is preliminary data.</text>
</comment>
<feature type="region of interest" description="Disordered" evidence="1">
    <location>
        <begin position="40"/>
        <end position="104"/>
    </location>
</feature>
<reference evidence="3" key="1">
    <citation type="submission" date="2022-07" db="EMBL/GenBank/DDBJ databases">
        <title>Genome Sequence of Physisporinus lineatus.</title>
        <authorList>
            <person name="Buettner E."/>
        </authorList>
    </citation>
    <scope>NUCLEOTIDE SEQUENCE</scope>
    <source>
        <strain evidence="3">VT162</strain>
    </source>
</reference>
<name>A0AAD5YAN3_9APHY</name>
<evidence type="ECO:0000313" key="4">
    <source>
        <dbReference type="Proteomes" id="UP001212997"/>
    </source>
</evidence>
<feature type="compositionally biased region" description="Low complexity" evidence="1">
    <location>
        <begin position="239"/>
        <end position="250"/>
    </location>
</feature>
<feature type="compositionally biased region" description="Low complexity" evidence="1">
    <location>
        <begin position="83"/>
        <end position="99"/>
    </location>
</feature>
<feature type="compositionally biased region" description="Polar residues" evidence="1">
    <location>
        <begin position="194"/>
        <end position="208"/>
    </location>
</feature>
<dbReference type="Proteomes" id="UP001212997">
    <property type="component" value="Unassembled WGS sequence"/>
</dbReference>
<feature type="chain" id="PRO_5042055423" evidence="2">
    <location>
        <begin position="18"/>
        <end position="581"/>
    </location>
</feature>
<accession>A0AAD5YAN3</accession>
<feature type="compositionally biased region" description="Polar residues" evidence="1">
    <location>
        <begin position="54"/>
        <end position="64"/>
    </location>
</feature>
<feature type="compositionally biased region" description="Acidic residues" evidence="1">
    <location>
        <begin position="551"/>
        <end position="564"/>
    </location>
</feature>
<evidence type="ECO:0000313" key="3">
    <source>
        <dbReference type="EMBL" id="KAJ3475763.1"/>
    </source>
</evidence>
<sequence>MAYPRFSLSLFLHALNAVIVPRPTSTSSLLLLVAIRPRVHEPPSSSSPSSSRSAQTQHQQLNSRPQSQNVHPQPQPQVPPPSSSVSVSSSPAASTPSSSMIGPPPIFYDGPGIVHSRFQQEAADIYDQWTQSFATTAPPQFDYTRQAQLNHSNVLAGSNPQNPFHAQGHLQSHPLHHSQIPPPSNAGTAPVQDMASQNPYPTYPSHPSQAHYMQAMAPQESNIFAPPQYVQTRPLIPVQQQQQQQQRQTQPSTSSVSVDPRTGYQHQAPAMYSDYSHPQAHQNQYIPQAHVHQGSSDVQQSQVVDSQQRYVHATETVPNEPSEMQQQQQLSHSHSQPLPSTGAPTHPPTGSITQPHPPPQVPNSTTAYLYPHTRSDHSTPSSLYAPSPDHSISSSNSVAATGGVRSSQPPSTSASVTMSPNSWVGDMDDAMSRSQFSGHHSVSVSPQPVAPSNVNTSGAAGQIPTASAPVGSTAAPFTFTYPQTGGSGPSRSGGGASGSGSMVQQQQPPPIPPQPQQQQASGSGKRERGAKAKAKGGNKPSPKKRKRNDPDLDDDSGSEEDETQDTALQPLVGTGGTFVRL</sequence>
<feature type="compositionally biased region" description="Basic residues" evidence="1">
    <location>
        <begin position="531"/>
        <end position="547"/>
    </location>
</feature>
<feature type="region of interest" description="Disordered" evidence="1">
    <location>
        <begin position="290"/>
        <end position="581"/>
    </location>
</feature>
<evidence type="ECO:0000256" key="1">
    <source>
        <dbReference type="SAM" id="MobiDB-lite"/>
    </source>
</evidence>
<keyword evidence="2" id="KW-0732">Signal</keyword>
<keyword evidence="4" id="KW-1185">Reference proteome</keyword>
<feature type="signal peptide" evidence="2">
    <location>
        <begin position="1"/>
        <end position="17"/>
    </location>
</feature>
<evidence type="ECO:0000256" key="2">
    <source>
        <dbReference type="SAM" id="SignalP"/>
    </source>
</evidence>
<feature type="compositionally biased region" description="Low complexity" evidence="1">
    <location>
        <begin position="290"/>
        <end position="308"/>
    </location>
</feature>
<feature type="compositionally biased region" description="Low complexity" evidence="1">
    <location>
        <begin position="441"/>
        <end position="454"/>
    </location>
</feature>